<evidence type="ECO:0000259" key="1">
    <source>
        <dbReference type="Pfam" id="PF10648"/>
    </source>
</evidence>
<feature type="domain" description="Bacterial spore germination immunoglobulin-like" evidence="1">
    <location>
        <begin position="72"/>
        <end position="159"/>
    </location>
</feature>
<gene>
    <name evidence="2" type="ORF">A3A43_03560</name>
</gene>
<dbReference type="InterPro" id="IPR018911">
    <property type="entry name" value="Gmad2_Ig-like_dom"/>
</dbReference>
<evidence type="ECO:0000313" key="2">
    <source>
        <dbReference type="EMBL" id="OGZ01333.1"/>
    </source>
</evidence>
<dbReference type="EMBL" id="MHLC01000014">
    <property type="protein sequence ID" value="OGZ01333.1"/>
    <property type="molecule type" value="Genomic_DNA"/>
</dbReference>
<dbReference type="AlphaFoldDB" id="A0A1G2CIW4"/>
<evidence type="ECO:0000313" key="3">
    <source>
        <dbReference type="Proteomes" id="UP000178495"/>
    </source>
</evidence>
<protein>
    <recommendedName>
        <fullName evidence="1">Bacterial spore germination immunoglobulin-like domain-containing protein</fullName>
    </recommendedName>
</protein>
<sequence length="185" mass="19915">MIKSILTAVIVIVVAGVLSLGFYYRSQRPSVASFEECAAAGFPVMESYPRQCRAGDTTFTETVPQPTATDIIMVSTPLPNALIQSPFLVTGEARGNWYFEASFPIRLLDSNGNVLAATHADATEDWMTTEFVPFRATIEFQTPATAAGTLVLVKDNPSGLPQYDDQISIPVRFKNSSSEGGGGAR</sequence>
<reference evidence="2 3" key="1">
    <citation type="journal article" date="2016" name="Nat. Commun.">
        <title>Thousands of microbial genomes shed light on interconnected biogeochemical processes in an aquifer system.</title>
        <authorList>
            <person name="Anantharaman K."/>
            <person name="Brown C.T."/>
            <person name="Hug L.A."/>
            <person name="Sharon I."/>
            <person name="Castelle C.J."/>
            <person name="Probst A.J."/>
            <person name="Thomas B.C."/>
            <person name="Singh A."/>
            <person name="Wilkins M.J."/>
            <person name="Karaoz U."/>
            <person name="Brodie E.L."/>
            <person name="Williams K.H."/>
            <person name="Hubbard S.S."/>
            <person name="Banfield J.F."/>
        </authorList>
    </citation>
    <scope>NUCLEOTIDE SEQUENCE [LARGE SCALE GENOMIC DNA]</scope>
</reference>
<dbReference type="Pfam" id="PF10648">
    <property type="entry name" value="Gmad2"/>
    <property type="match status" value="1"/>
</dbReference>
<dbReference type="Proteomes" id="UP000178495">
    <property type="component" value="Unassembled WGS sequence"/>
</dbReference>
<proteinExistence type="predicted"/>
<name>A0A1G2CIW4_9BACT</name>
<organism evidence="2 3">
    <name type="scientific">Candidatus Liptonbacteria bacterium RIFCSPLOWO2_01_FULL_56_20</name>
    <dbReference type="NCBI Taxonomy" id="1798652"/>
    <lineage>
        <taxon>Bacteria</taxon>
        <taxon>Candidatus Liptoniibacteriota</taxon>
    </lineage>
</organism>
<dbReference type="STRING" id="1798652.A3A43_03560"/>
<comment type="caution">
    <text evidence="2">The sequence shown here is derived from an EMBL/GenBank/DDBJ whole genome shotgun (WGS) entry which is preliminary data.</text>
</comment>
<accession>A0A1G2CIW4</accession>